<organism evidence="1 2">
    <name type="scientific">Komagataeibacter xylinus NBRC 13693</name>
    <dbReference type="NCBI Taxonomy" id="1234668"/>
    <lineage>
        <taxon>Bacteria</taxon>
        <taxon>Pseudomonadati</taxon>
        <taxon>Pseudomonadota</taxon>
        <taxon>Alphaproteobacteria</taxon>
        <taxon>Acetobacterales</taxon>
        <taxon>Acetobacteraceae</taxon>
        <taxon>Komagataeibacter</taxon>
    </lineage>
</organism>
<accession>A0A0D6QDR2</accession>
<dbReference type="Proteomes" id="UP000032683">
    <property type="component" value="Unassembled WGS sequence"/>
</dbReference>
<sequence>MVQDRHVTGCTRAAGYLRGATEYPGWLSLRLRAACMCLVGFRGQGAGMHCAIE</sequence>
<name>A0A0D6QDR2_KOMXY</name>
<dbReference type="EMBL" id="BANJ01000080">
    <property type="protein sequence ID" value="GAO00987.1"/>
    <property type="molecule type" value="Genomic_DNA"/>
</dbReference>
<proteinExistence type="predicted"/>
<evidence type="ECO:0000313" key="1">
    <source>
        <dbReference type="EMBL" id="GAO00987.1"/>
    </source>
</evidence>
<reference evidence="1 2" key="1">
    <citation type="submission" date="2012-11" db="EMBL/GenBank/DDBJ databases">
        <title>Whole genome sequence of Gluconacetobacter xylinus NBRC 13693.</title>
        <authorList>
            <person name="Azuma Y."/>
            <person name="Higashiura N."/>
            <person name="Hirakawa H."/>
            <person name="Matsushita K."/>
        </authorList>
    </citation>
    <scope>NUCLEOTIDE SEQUENCE [LARGE SCALE GENOMIC DNA]</scope>
    <source>
        <strain evidence="1 2">NBRC 13693</strain>
    </source>
</reference>
<gene>
    <name evidence="1" type="ORF">Gxy13693_080_010</name>
</gene>
<dbReference type="AlphaFoldDB" id="A0A0D6QDR2"/>
<evidence type="ECO:0000313" key="2">
    <source>
        <dbReference type="Proteomes" id="UP000032683"/>
    </source>
</evidence>
<protein>
    <submittedName>
        <fullName evidence="1">Uncharacterized protein</fullName>
    </submittedName>
</protein>
<comment type="caution">
    <text evidence="1">The sequence shown here is derived from an EMBL/GenBank/DDBJ whole genome shotgun (WGS) entry which is preliminary data.</text>
</comment>